<dbReference type="EMBL" id="CP045032">
    <property type="protein sequence ID" value="QFQ03343.1"/>
    <property type="molecule type" value="Genomic_DNA"/>
</dbReference>
<evidence type="ECO:0000313" key="2">
    <source>
        <dbReference type="EMBL" id="QFQ03343.1"/>
    </source>
</evidence>
<evidence type="ECO:0000256" key="1">
    <source>
        <dbReference type="SAM" id="MobiDB-lite"/>
    </source>
</evidence>
<name>A0A5J6ZC75_9CORY</name>
<dbReference type="Proteomes" id="UP000326711">
    <property type="component" value="Chromosome"/>
</dbReference>
<keyword evidence="3" id="KW-1185">Reference proteome</keyword>
<evidence type="ECO:0000313" key="3">
    <source>
        <dbReference type="Proteomes" id="UP000326711"/>
    </source>
</evidence>
<dbReference type="RefSeq" id="WP_151903592.1">
    <property type="nucleotide sequence ID" value="NZ_CP045032.1"/>
</dbReference>
<organism evidence="2 3">
    <name type="scientific">Corynebacterium urogenitale</name>
    <dbReference type="NCBI Taxonomy" id="2487892"/>
    <lineage>
        <taxon>Bacteria</taxon>
        <taxon>Bacillati</taxon>
        <taxon>Actinomycetota</taxon>
        <taxon>Actinomycetes</taxon>
        <taxon>Mycobacteriales</taxon>
        <taxon>Corynebacteriaceae</taxon>
        <taxon>Corynebacterium</taxon>
    </lineage>
</organism>
<dbReference type="KEGG" id="cuo:CUROG_10045"/>
<reference evidence="3" key="1">
    <citation type="submission" date="2019-10" db="EMBL/GenBank/DDBJ databases">
        <title>Complete genome sequence of Corynebacterium urogenitalis DSM 108747, isolated from the genital tract of a cow.</title>
        <authorList>
            <person name="Ruckert C."/>
            <person name="Ballas P."/>
            <person name="Wagener K."/>
            <person name="Drillich M."/>
            <person name="Kaempfer P."/>
            <person name="Busse H.-J."/>
            <person name="Ehling-Schulz M."/>
        </authorList>
    </citation>
    <scope>NUCLEOTIDE SEQUENCE [LARGE SCALE GENOMIC DNA]</scope>
    <source>
        <strain evidence="3">LMM 1652</strain>
    </source>
</reference>
<dbReference type="AlphaFoldDB" id="A0A5J6ZC75"/>
<proteinExistence type="predicted"/>
<feature type="compositionally biased region" description="Low complexity" evidence="1">
    <location>
        <begin position="94"/>
        <end position="105"/>
    </location>
</feature>
<gene>
    <name evidence="2" type="ORF">CUROG_10045</name>
</gene>
<accession>A0A5J6ZC75</accession>
<sequence length="115" mass="11146" precursor="true">MGRHSAPTTARESIGGIVFSVGAGAMVAAGLAVGTAIGTAIVAAPVASAAESSVPSGSTISGPLNDLVTGSAPFTDWLESVVGGIPGIMPGPYVGSSDGSSGSSGLWDWNLQPYK</sequence>
<feature type="region of interest" description="Disordered" evidence="1">
    <location>
        <begin position="94"/>
        <end position="115"/>
    </location>
</feature>
<protein>
    <submittedName>
        <fullName evidence="2">Uncharacterized protein</fullName>
    </submittedName>
</protein>